<keyword evidence="1" id="KW-0812">Transmembrane</keyword>
<dbReference type="RefSeq" id="YP_008240813.1">
    <property type="nucleotide sequence ID" value="NC_021789.1"/>
</dbReference>
<keyword evidence="3" id="KW-1185">Reference proteome</keyword>
<dbReference type="OrthoDB" id="25090at10239"/>
<protein>
    <submittedName>
        <fullName evidence="2">Uncharacterized protein</fullName>
    </submittedName>
</protein>
<keyword evidence="1" id="KW-1133">Transmembrane helix</keyword>
<feature type="transmembrane region" description="Helical" evidence="1">
    <location>
        <begin position="34"/>
        <end position="52"/>
    </location>
</feature>
<keyword evidence="1" id="KW-0472">Membrane</keyword>
<reference evidence="2 3" key="1">
    <citation type="journal article" date="2013" name="Proc. Natl. Acad. Sci. U.S.A.">
        <title>Twelve previously unknown phage genera are ubiquitous in global oceans.</title>
        <authorList>
            <person name="Holmfeldt K."/>
            <person name="Solonenko N."/>
            <person name="Shah M."/>
            <person name="Corrier K."/>
            <person name="Riemann L."/>
            <person name="Verberkmoes N.C."/>
            <person name="Sullivan M.B."/>
        </authorList>
    </citation>
    <scope>NUCLEOTIDE SEQUENCE [LARGE SCALE GENOMIC DNA]</scope>
    <source>
        <strain evidence="2">Phi19:3</strain>
    </source>
</reference>
<reference evidence="3" key="2">
    <citation type="submission" date="2013-03" db="EMBL/GenBank/DDBJ databases">
        <title>The Cellulophaga phages: a novel, diverse, and globally ubiquitous model system.</title>
        <authorList>
            <person name="Holmfeldt K."/>
            <person name="Solonenko N."/>
            <person name="Shah M."/>
            <person name="Corrier K."/>
            <person name="Riemann L."/>
            <person name="VerBerkmoes N.C."/>
            <person name="Sullivan M.B."/>
        </authorList>
    </citation>
    <scope>NUCLEOTIDE SEQUENCE [LARGE SCALE GENOMIC DNA]</scope>
</reference>
<evidence type="ECO:0000313" key="2">
    <source>
        <dbReference type="EMBL" id="AGO47432.1"/>
    </source>
</evidence>
<organism evidence="2 3">
    <name type="scientific">Cellulophaga phage phi19:3</name>
    <dbReference type="NCBI Taxonomy" id="1327971"/>
    <lineage>
        <taxon>Viruses</taxon>
        <taxon>Duplodnaviria</taxon>
        <taxon>Heunggongvirae</taxon>
        <taxon>Uroviricota</taxon>
        <taxon>Caudoviricetes</taxon>
        <taxon>Pachyviridae</taxon>
        <taxon>Baltivirus</taxon>
        <taxon>Baltivirus phi19tres</taxon>
    </lineage>
</organism>
<dbReference type="EMBL" id="KC821608">
    <property type="protein sequence ID" value="AGO47432.1"/>
    <property type="molecule type" value="Genomic_DNA"/>
</dbReference>
<name>R9ZYN4_9CAUD</name>
<evidence type="ECO:0000256" key="1">
    <source>
        <dbReference type="SAM" id="Phobius"/>
    </source>
</evidence>
<dbReference type="GeneID" id="16881020"/>
<dbReference type="KEGG" id="vg:16881020"/>
<sequence length="57" mass="7032">MFKFHWTNDCKCRKYCIDFFGSVPGVRIRFLKEILAQYVFWIYIYISLQICTEIKKQ</sequence>
<dbReference type="Proteomes" id="UP000014731">
    <property type="component" value="Segment"/>
</dbReference>
<accession>R9ZYN4</accession>
<proteinExistence type="predicted"/>
<evidence type="ECO:0000313" key="3">
    <source>
        <dbReference type="Proteomes" id="UP000014731"/>
    </source>
</evidence>
<gene>
    <name evidence="2" type="ORF">Phi19:3_gp028</name>
</gene>